<dbReference type="EMBL" id="MTYH01000074">
    <property type="protein sequence ID" value="PNP39821.1"/>
    <property type="molecule type" value="Genomic_DNA"/>
</dbReference>
<dbReference type="Proteomes" id="UP000236546">
    <property type="component" value="Unassembled WGS sequence"/>
</dbReference>
<evidence type="ECO:0000313" key="3">
    <source>
        <dbReference type="Proteomes" id="UP000236546"/>
    </source>
</evidence>
<gene>
    <name evidence="2" type="ORF">TGAMA5MH_08086</name>
</gene>
<organism evidence="2 3">
    <name type="scientific">Trichoderma gamsii</name>
    <dbReference type="NCBI Taxonomy" id="398673"/>
    <lineage>
        <taxon>Eukaryota</taxon>
        <taxon>Fungi</taxon>
        <taxon>Dikarya</taxon>
        <taxon>Ascomycota</taxon>
        <taxon>Pezizomycotina</taxon>
        <taxon>Sordariomycetes</taxon>
        <taxon>Hypocreomycetidae</taxon>
        <taxon>Hypocreales</taxon>
        <taxon>Hypocreaceae</taxon>
        <taxon>Trichoderma</taxon>
    </lineage>
</organism>
<dbReference type="AlphaFoldDB" id="A0A2K0T2T4"/>
<protein>
    <submittedName>
        <fullName evidence="2">Uncharacterized protein</fullName>
    </submittedName>
</protein>
<accession>A0A2K0T2T4</accession>
<feature type="compositionally biased region" description="Gly residues" evidence="1">
    <location>
        <begin position="1"/>
        <end position="14"/>
    </location>
</feature>
<feature type="region of interest" description="Disordered" evidence="1">
    <location>
        <begin position="1"/>
        <end position="49"/>
    </location>
</feature>
<sequence>MAGGKGKSSGGKSSGGKTSADGANKKQQSHSARAGLQVSFWPLDSGSSI</sequence>
<name>A0A2K0T2T4_9HYPO</name>
<reference evidence="2 3" key="1">
    <citation type="submission" date="2017-02" db="EMBL/GenBank/DDBJ databases">
        <title>Genomes of Trichoderma spp. with biocontrol activity.</title>
        <authorList>
            <person name="Gardiner D."/>
            <person name="Kazan K."/>
            <person name="Vos C."/>
            <person name="Harvey P."/>
        </authorList>
    </citation>
    <scope>NUCLEOTIDE SEQUENCE [LARGE SCALE GENOMIC DNA]</scope>
    <source>
        <strain evidence="2 3">A5MH</strain>
    </source>
</reference>
<proteinExistence type="predicted"/>
<evidence type="ECO:0000313" key="2">
    <source>
        <dbReference type="EMBL" id="PNP39821.1"/>
    </source>
</evidence>
<evidence type="ECO:0000256" key="1">
    <source>
        <dbReference type="SAM" id="MobiDB-lite"/>
    </source>
</evidence>
<comment type="caution">
    <text evidence="2">The sequence shown here is derived from an EMBL/GenBank/DDBJ whole genome shotgun (WGS) entry which is preliminary data.</text>
</comment>